<protein>
    <submittedName>
        <fullName evidence="3">DNA-3-methyladenine glycosylase I</fullName>
        <ecNumber evidence="3">3.2.2.20</ecNumber>
    </submittedName>
</protein>
<reference evidence="3 4" key="1">
    <citation type="journal article" date="2013" name="BMC Genomics">
        <title>Reconstruction of the lipid metabolism for the microalga Monoraphidium neglectum from its genome sequence reveals characteristics suitable for biofuel production.</title>
        <authorList>
            <person name="Bogen C."/>
            <person name="Al-Dilaimi A."/>
            <person name="Albersmeier A."/>
            <person name="Wichmann J."/>
            <person name="Grundmann M."/>
            <person name="Rupp O."/>
            <person name="Lauersen K.J."/>
            <person name="Blifernez-Klassen O."/>
            <person name="Kalinowski J."/>
            <person name="Goesmann A."/>
            <person name="Mussgnug J.H."/>
            <person name="Kruse O."/>
        </authorList>
    </citation>
    <scope>NUCLEOTIDE SEQUENCE [LARGE SCALE GENOMIC DNA]</scope>
    <source>
        <strain evidence="3 4">SAG 48.87</strain>
    </source>
</reference>
<dbReference type="SUPFAM" id="SSF48150">
    <property type="entry name" value="DNA-glycosylase"/>
    <property type="match status" value="1"/>
</dbReference>
<organism evidence="3 4">
    <name type="scientific">Monoraphidium neglectum</name>
    <dbReference type="NCBI Taxonomy" id="145388"/>
    <lineage>
        <taxon>Eukaryota</taxon>
        <taxon>Viridiplantae</taxon>
        <taxon>Chlorophyta</taxon>
        <taxon>core chlorophytes</taxon>
        <taxon>Chlorophyceae</taxon>
        <taxon>CS clade</taxon>
        <taxon>Sphaeropleales</taxon>
        <taxon>Selenastraceae</taxon>
        <taxon>Monoraphidium</taxon>
    </lineage>
</organism>
<dbReference type="KEGG" id="mng:MNEG_9774"/>
<feature type="binding site" evidence="1">
    <location>
        <position position="210"/>
    </location>
    <ligand>
        <name>Zn(2+)</name>
        <dbReference type="ChEBI" id="CHEBI:29105"/>
    </ligand>
</feature>
<dbReference type="EC" id="3.2.2.20" evidence="3"/>
<dbReference type="GO" id="GO:0008725">
    <property type="term" value="F:DNA-3-methyladenine glycosylase activity"/>
    <property type="evidence" value="ECO:0007669"/>
    <property type="project" value="UniProtKB-EC"/>
</dbReference>
<dbReference type="EMBL" id="KK102277">
    <property type="protein sequence ID" value="KIY98189.1"/>
    <property type="molecule type" value="Genomic_DNA"/>
</dbReference>
<evidence type="ECO:0000313" key="3">
    <source>
        <dbReference type="EMBL" id="KIY98189.1"/>
    </source>
</evidence>
<dbReference type="RefSeq" id="XP_013897209.1">
    <property type="nucleotide sequence ID" value="XM_014041755.1"/>
</dbReference>
<keyword evidence="1" id="KW-0862">Zinc</keyword>
<dbReference type="Proteomes" id="UP000054498">
    <property type="component" value="Unassembled WGS sequence"/>
</dbReference>
<dbReference type="GO" id="GO:0046872">
    <property type="term" value="F:metal ion binding"/>
    <property type="evidence" value="ECO:0007669"/>
    <property type="project" value="UniProtKB-KW"/>
</dbReference>
<dbReference type="GO" id="GO:0006284">
    <property type="term" value="P:base-excision repair"/>
    <property type="evidence" value="ECO:0007669"/>
    <property type="project" value="InterPro"/>
</dbReference>
<proteinExistence type="predicted"/>
<feature type="compositionally biased region" description="Gly residues" evidence="2">
    <location>
        <begin position="221"/>
        <end position="243"/>
    </location>
</feature>
<evidence type="ECO:0000256" key="1">
    <source>
        <dbReference type="PIRSR" id="PIRSR605019-1"/>
    </source>
</evidence>
<dbReference type="AlphaFoldDB" id="A0A0D2M3Q8"/>
<dbReference type="Pfam" id="PF03352">
    <property type="entry name" value="Adenine_glyco"/>
    <property type="match status" value="1"/>
</dbReference>
<name>A0A0D2M3Q8_9CHLO</name>
<feature type="binding site" evidence="1">
    <location>
        <position position="206"/>
    </location>
    <ligand>
        <name>Zn(2+)</name>
        <dbReference type="ChEBI" id="CHEBI:29105"/>
    </ligand>
</feature>
<evidence type="ECO:0000313" key="4">
    <source>
        <dbReference type="Proteomes" id="UP000054498"/>
    </source>
</evidence>
<sequence>MLGARRQAVPKPRPQGASAGDDGRPRCPWSNAFTGAAAEAYVAYHDTEWGRPTRDDWELFELIVLEGAQAGLSWSTILKKRDAYRAAFEGFDPVKVAAFGEDKVEALLAPDSGIVRHRAKIASAINNARCVLEIQKVHGSFSEWVWAFAGPGGTPVVNHWTELSQVPASTPASAALSAALKKEGFSFVGPTTCYSFMQATGMVNDHLVSCFCHGQLAGGGGGSGGGGGGGNDVIDGSGGGGDDAGGDAPEVTRPRRGRKA</sequence>
<accession>A0A0D2M3Q8</accession>
<dbReference type="PANTHER" id="PTHR30037:SF4">
    <property type="entry name" value="DNA-3-METHYLADENINE GLYCOSYLASE I"/>
    <property type="match status" value="1"/>
</dbReference>
<dbReference type="STRING" id="145388.A0A0D2M3Q8"/>
<dbReference type="Gene3D" id="1.10.340.30">
    <property type="entry name" value="Hypothetical protein, domain 2"/>
    <property type="match status" value="1"/>
</dbReference>
<gene>
    <name evidence="3" type="ORF">MNEG_9774</name>
</gene>
<dbReference type="GeneID" id="25742649"/>
<feature type="region of interest" description="Disordered" evidence="2">
    <location>
        <begin position="1"/>
        <end position="27"/>
    </location>
</feature>
<keyword evidence="3" id="KW-0326">Glycosidase</keyword>
<dbReference type="InterPro" id="IPR052891">
    <property type="entry name" value="DNA-3mA_glycosylase"/>
</dbReference>
<keyword evidence="4" id="KW-1185">Reference proteome</keyword>
<keyword evidence="3" id="KW-0378">Hydrolase</keyword>
<dbReference type="InterPro" id="IPR011257">
    <property type="entry name" value="DNA_glycosylase"/>
</dbReference>
<dbReference type="InterPro" id="IPR005019">
    <property type="entry name" value="Adenine_glyco"/>
</dbReference>
<dbReference type="OrthoDB" id="3941538at2759"/>
<dbReference type="PANTHER" id="PTHR30037">
    <property type="entry name" value="DNA-3-METHYLADENINE GLYCOSYLASE 1"/>
    <property type="match status" value="1"/>
</dbReference>
<feature type="binding site" evidence="1">
    <location>
        <position position="27"/>
    </location>
    <ligand>
        <name>Zn(2+)</name>
        <dbReference type="ChEBI" id="CHEBI:29105"/>
    </ligand>
</feature>
<feature type="binding site" evidence="1">
    <location>
        <position position="45"/>
    </location>
    <ligand>
        <name>Zn(2+)</name>
        <dbReference type="ChEBI" id="CHEBI:29105"/>
    </ligand>
</feature>
<keyword evidence="1" id="KW-0479">Metal-binding</keyword>
<feature type="region of interest" description="Disordered" evidence="2">
    <location>
        <begin position="221"/>
        <end position="260"/>
    </location>
</feature>
<evidence type="ECO:0000256" key="2">
    <source>
        <dbReference type="SAM" id="MobiDB-lite"/>
    </source>
</evidence>